<gene>
    <name evidence="2" type="ORF">C8F04DRAFT_1179665</name>
</gene>
<reference evidence="2" key="1">
    <citation type="submission" date="2023-03" db="EMBL/GenBank/DDBJ databases">
        <title>Massive genome expansion in bonnet fungi (Mycena s.s.) driven by repeated elements and novel gene families across ecological guilds.</title>
        <authorList>
            <consortium name="Lawrence Berkeley National Laboratory"/>
            <person name="Harder C.B."/>
            <person name="Miyauchi S."/>
            <person name="Viragh M."/>
            <person name="Kuo A."/>
            <person name="Thoen E."/>
            <person name="Andreopoulos B."/>
            <person name="Lu D."/>
            <person name="Skrede I."/>
            <person name="Drula E."/>
            <person name="Henrissat B."/>
            <person name="Morin E."/>
            <person name="Kohler A."/>
            <person name="Barry K."/>
            <person name="LaButti K."/>
            <person name="Morin E."/>
            <person name="Salamov A."/>
            <person name="Lipzen A."/>
            <person name="Mereny Z."/>
            <person name="Hegedus B."/>
            <person name="Baldrian P."/>
            <person name="Stursova M."/>
            <person name="Weitz H."/>
            <person name="Taylor A."/>
            <person name="Grigoriev I.V."/>
            <person name="Nagy L.G."/>
            <person name="Martin F."/>
            <person name="Kauserud H."/>
        </authorList>
    </citation>
    <scope>NUCLEOTIDE SEQUENCE</scope>
    <source>
        <strain evidence="2">CBHHK200</strain>
    </source>
</reference>
<feature type="region of interest" description="Disordered" evidence="1">
    <location>
        <begin position="110"/>
        <end position="137"/>
    </location>
</feature>
<comment type="caution">
    <text evidence="2">The sequence shown here is derived from an EMBL/GenBank/DDBJ whole genome shotgun (WGS) entry which is preliminary data.</text>
</comment>
<evidence type="ECO:0000313" key="3">
    <source>
        <dbReference type="Proteomes" id="UP001218188"/>
    </source>
</evidence>
<keyword evidence="3" id="KW-1185">Reference proteome</keyword>
<protein>
    <submittedName>
        <fullName evidence="2">Uncharacterized protein</fullName>
    </submittedName>
</protein>
<proteinExistence type="predicted"/>
<evidence type="ECO:0000256" key="1">
    <source>
        <dbReference type="SAM" id="MobiDB-lite"/>
    </source>
</evidence>
<dbReference type="EMBL" id="JARJCM010000032">
    <property type="protein sequence ID" value="KAJ7038354.1"/>
    <property type="molecule type" value="Genomic_DNA"/>
</dbReference>
<accession>A0AAD6T2Z3</accession>
<dbReference type="Proteomes" id="UP001218188">
    <property type="component" value="Unassembled WGS sequence"/>
</dbReference>
<feature type="compositionally biased region" description="Basic and acidic residues" evidence="1">
    <location>
        <begin position="126"/>
        <end position="137"/>
    </location>
</feature>
<sequence>MEDRYLAELGDALIIGTCAKLEQAAWNGSKDNSEFSRFHVQDANDGMLTIMDLPNEIQFLLSRACLLDQSFDSIAWYRSELEDCKKRDAEYDFASICESDIELLTFESSTDSEMPPLETIPDSDSEDGHISLPDEIRRNSGKKFTPRLITHRRIGDLLENGARLILEVSQPYPGDERAAHDKRRHRPRFDVQRVSDNCYVVVDEYFNEISVLPLEYLRVPAFSLACWYANIRAIECGIEEFEFLRTHRATIRELLVDEITRYLAENSEKYPILSSTSVRRILRDPDDLEGPDTFLLRIQSDGVDFVDFLDERDLPNTSR</sequence>
<organism evidence="2 3">
    <name type="scientific">Mycena alexandri</name>
    <dbReference type="NCBI Taxonomy" id="1745969"/>
    <lineage>
        <taxon>Eukaryota</taxon>
        <taxon>Fungi</taxon>
        <taxon>Dikarya</taxon>
        <taxon>Basidiomycota</taxon>
        <taxon>Agaricomycotina</taxon>
        <taxon>Agaricomycetes</taxon>
        <taxon>Agaricomycetidae</taxon>
        <taxon>Agaricales</taxon>
        <taxon>Marasmiineae</taxon>
        <taxon>Mycenaceae</taxon>
        <taxon>Mycena</taxon>
    </lineage>
</organism>
<evidence type="ECO:0000313" key="2">
    <source>
        <dbReference type="EMBL" id="KAJ7038354.1"/>
    </source>
</evidence>
<name>A0AAD6T2Z3_9AGAR</name>
<dbReference type="AlphaFoldDB" id="A0AAD6T2Z3"/>